<proteinExistence type="predicted"/>
<accession>A0A6J4HX01</accession>
<dbReference type="InterPro" id="IPR011050">
    <property type="entry name" value="Pectin_lyase_fold/virulence"/>
</dbReference>
<evidence type="ECO:0000256" key="4">
    <source>
        <dbReference type="SAM" id="MobiDB-lite"/>
    </source>
</evidence>
<dbReference type="EMBL" id="CADCTC010000076">
    <property type="protein sequence ID" value="CAA9233992.1"/>
    <property type="molecule type" value="Genomic_DNA"/>
</dbReference>
<organism evidence="6">
    <name type="scientific">uncultured Chloroflexota bacterium</name>
    <dbReference type="NCBI Taxonomy" id="166587"/>
    <lineage>
        <taxon>Bacteria</taxon>
        <taxon>Bacillati</taxon>
        <taxon>Chloroflexota</taxon>
        <taxon>environmental samples</taxon>
    </lineage>
</organism>
<dbReference type="GO" id="GO:0046872">
    <property type="term" value="F:metal ion binding"/>
    <property type="evidence" value="ECO:0007669"/>
    <property type="project" value="UniProtKB-KW"/>
</dbReference>
<keyword evidence="2" id="KW-0325">Glycoprotein</keyword>
<dbReference type="GO" id="GO:0030570">
    <property type="term" value="F:pectate lyase activity"/>
    <property type="evidence" value="ECO:0007669"/>
    <property type="project" value="UniProtKB-EC"/>
</dbReference>
<evidence type="ECO:0000256" key="3">
    <source>
        <dbReference type="ARBA" id="ARBA00023239"/>
    </source>
</evidence>
<dbReference type="InterPro" id="IPR002022">
    <property type="entry name" value="Pec_lyase"/>
</dbReference>
<name>A0A6J4HX01_9CHLR</name>
<gene>
    <name evidence="6" type="ORF">AVDCRST_MAG77-1283</name>
</gene>
<evidence type="ECO:0000313" key="6">
    <source>
        <dbReference type="EMBL" id="CAA9233992.1"/>
    </source>
</evidence>
<sequence length="416" mass="44477">MAGSQVAFTGAEGFGAAARGGRGGDVYHVTTLADTGAGSLRNGILTARGPRTIVFDVGGTIDLQSKLTISTPYLTLAGQTAPGDGITLRGWNTTIDKTHDVVVRYVRFRPGDVACPRLQDDALSVDKSKDIMLDHVSASWSIDEALSVTDSDRVTVQWSIISESLKSSCHEKGAHGYGSLLRYGSGGVTFHHNLFAHHDSRNPRAGDGLGVDFVNNVVYNWGMEAGYSGEASEGTTRVNYVSNYGIAGPSTRESRRASIFSGGSNQTQLFQLGNLIDSNRNGARDGTDTGWSMFRSSYTRRAERFDFPQVRADDARTAYERVLAGAGASRVRDAADRRIVADVANESGGLIDSQNQVGGWPELASAPAARDTDQDGMPDEWETQNGLNPNDPADRNRDAGGGVTMLERYLDSLAAS</sequence>
<evidence type="ECO:0000259" key="5">
    <source>
        <dbReference type="SMART" id="SM00656"/>
    </source>
</evidence>
<dbReference type="EC" id="4.2.2.2" evidence="6"/>
<evidence type="ECO:0000256" key="1">
    <source>
        <dbReference type="ARBA" id="ARBA00022723"/>
    </source>
</evidence>
<dbReference type="InterPro" id="IPR052063">
    <property type="entry name" value="Polysaccharide_Lyase_1"/>
</dbReference>
<dbReference type="PANTHER" id="PTHR42970">
    <property type="entry name" value="PECTATE LYASE C-RELATED"/>
    <property type="match status" value="1"/>
</dbReference>
<dbReference type="SMART" id="SM00656">
    <property type="entry name" value="Amb_all"/>
    <property type="match status" value="1"/>
</dbReference>
<evidence type="ECO:0000256" key="2">
    <source>
        <dbReference type="ARBA" id="ARBA00023180"/>
    </source>
</evidence>
<dbReference type="SUPFAM" id="SSF51126">
    <property type="entry name" value="Pectin lyase-like"/>
    <property type="match status" value="1"/>
</dbReference>
<keyword evidence="3 6" id="KW-0456">Lyase</keyword>
<dbReference type="PANTHER" id="PTHR42970:SF1">
    <property type="entry name" value="PECTATE LYASE C-RELATED"/>
    <property type="match status" value="1"/>
</dbReference>
<reference evidence="6" key="1">
    <citation type="submission" date="2020-02" db="EMBL/GenBank/DDBJ databases">
        <authorList>
            <person name="Meier V. D."/>
        </authorList>
    </citation>
    <scope>NUCLEOTIDE SEQUENCE</scope>
    <source>
        <strain evidence="6">AVDCRST_MAG77</strain>
    </source>
</reference>
<dbReference type="Gene3D" id="2.160.20.10">
    <property type="entry name" value="Single-stranded right-handed beta-helix, Pectin lyase-like"/>
    <property type="match status" value="1"/>
</dbReference>
<dbReference type="AlphaFoldDB" id="A0A6J4HX01"/>
<dbReference type="InterPro" id="IPR012334">
    <property type="entry name" value="Pectin_lyas_fold"/>
</dbReference>
<feature type="domain" description="Pectate lyase" evidence="5">
    <location>
        <begin position="58"/>
        <end position="251"/>
    </location>
</feature>
<feature type="region of interest" description="Disordered" evidence="4">
    <location>
        <begin position="367"/>
        <end position="403"/>
    </location>
</feature>
<keyword evidence="1" id="KW-0479">Metal-binding</keyword>
<protein>
    <submittedName>
        <fullName evidence="6">Pectate lyase</fullName>
        <ecNumber evidence="6">4.2.2.2</ecNumber>
    </submittedName>
</protein>